<evidence type="ECO:0000259" key="2">
    <source>
        <dbReference type="PROSITE" id="PS51411"/>
    </source>
</evidence>
<proteinExistence type="predicted"/>
<name>A0A5S4ZY03_9FIRM</name>
<reference evidence="3 4" key="1">
    <citation type="submission" date="2019-07" db="EMBL/GenBank/DDBJ databases">
        <title>Genomic Encyclopedia of Type Strains, Phase I: the one thousand microbial genomes (KMG-I) project.</title>
        <authorList>
            <person name="Kyrpides N."/>
        </authorList>
    </citation>
    <scope>NUCLEOTIDE SEQUENCE [LARGE SCALE GENOMIC DNA]</scope>
    <source>
        <strain evidence="3 4">DSM 6562</strain>
    </source>
</reference>
<gene>
    <name evidence="3" type="ORF">LX24_00817</name>
</gene>
<feature type="domain" description="PSP1 C-terminal" evidence="2">
    <location>
        <begin position="62"/>
        <end position="147"/>
    </location>
</feature>
<feature type="region of interest" description="Disordered" evidence="1">
    <location>
        <begin position="271"/>
        <end position="292"/>
    </location>
</feature>
<dbReference type="InterPro" id="IPR007557">
    <property type="entry name" value="PSP1_C"/>
</dbReference>
<dbReference type="EMBL" id="VNHM01000003">
    <property type="protein sequence ID" value="TYO97007.1"/>
    <property type="molecule type" value="Genomic_DNA"/>
</dbReference>
<dbReference type="AlphaFoldDB" id="A0A5S4ZY03"/>
<dbReference type="PANTHER" id="PTHR43830:SF3">
    <property type="entry name" value="PROTEIN PSP1"/>
    <property type="match status" value="1"/>
</dbReference>
<accession>A0A5S4ZY03</accession>
<organism evidence="3 4">
    <name type="scientific">Desulfallas thermosapovorans DSM 6562</name>
    <dbReference type="NCBI Taxonomy" id="1121431"/>
    <lineage>
        <taxon>Bacteria</taxon>
        <taxon>Bacillati</taxon>
        <taxon>Bacillota</taxon>
        <taxon>Clostridia</taxon>
        <taxon>Eubacteriales</taxon>
        <taxon>Desulfallaceae</taxon>
        <taxon>Desulfallas</taxon>
    </lineage>
</organism>
<dbReference type="PANTHER" id="PTHR43830">
    <property type="entry name" value="PROTEIN PSP1"/>
    <property type="match status" value="1"/>
</dbReference>
<dbReference type="RefSeq" id="WP_166510862.1">
    <property type="nucleotide sequence ID" value="NZ_VNHM01000003.1"/>
</dbReference>
<evidence type="ECO:0000313" key="3">
    <source>
        <dbReference type="EMBL" id="TYO97007.1"/>
    </source>
</evidence>
<dbReference type="GO" id="GO:0005737">
    <property type="term" value="C:cytoplasm"/>
    <property type="evidence" value="ECO:0007669"/>
    <property type="project" value="TreeGrafter"/>
</dbReference>
<keyword evidence="4" id="KW-1185">Reference proteome</keyword>
<dbReference type="Proteomes" id="UP000323166">
    <property type="component" value="Unassembled WGS sequence"/>
</dbReference>
<dbReference type="PROSITE" id="PS51411">
    <property type="entry name" value="PSP1_C"/>
    <property type="match status" value="1"/>
</dbReference>
<dbReference type="Pfam" id="PF04468">
    <property type="entry name" value="PSP1"/>
    <property type="match status" value="1"/>
</dbReference>
<protein>
    <submittedName>
        <fullName evidence="3">Cell fate regulator YaaT (PSP1 superfamily)</fullName>
    </submittedName>
</protein>
<dbReference type="InterPro" id="IPR047767">
    <property type="entry name" value="PSP1-like"/>
</dbReference>
<comment type="caution">
    <text evidence="3">The sequence shown here is derived from an EMBL/GenBank/DDBJ whole genome shotgun (WGS) entry which is preliminary data.</text>
</comment>
<dbReference type="NCBIfam" id="NF041131">
    <property type="entry name" value="RicT_YaaT_fam"/>
    <property type="match status" value="1"/>
</dbReference>
<evidence type="ECO:0000256" key="1">
    <source>
        <dbReference type="SAM" id="MobiDB-lite"/>
    </source>
</evidence>
<evidence type="ECO:0000313" key="4">
    <source>
        <dbReference type="Proteomes" id="UP000323166"/>
    </source>
</evidence>
<sequence>MSYTVVGIRFKPAGKIYYFDPGELKLSLNDGVIVETSRGIEYGIVVIEPRQVPEEEVVGALKMVLRLAGEDDLEQLRANREKEIKAMEICLAKIADHGLPMKLVDVEQTFDGNKIIFYFTADGRIDFRELVKDLAAVFRTRIELRQIGVRDEAKMMGGLGCCGRELCCATWLADFATVSIRMAKEQNLSLNPTKISGICGRLMCCLKFENEVYEQAKEGYPEIGRRVTTPDGEGKVSSINIFKQTVNVELRESKLIKEYPCSIIELESVEGDHGESPNVKNEGAGGQGSRAVIRNQKHEKCCRGARNRKCKAPAATNSDV</sequence>